<sequence>MVQASAESPVLGGQAGELLGGTVEESVDRDVVVAASSQCWSAELHTVDVRRGERHGLPVSQFGGSARPAGSGSAFAGSSRHRRLPDGIGTGALLDGVGAGVLPGRIGAGALPGGIGTGALPVTSETACG</sequence>
<evidence type="ECO:0000313" key="2">
    <source>
        <dbReference type="EMBL" id="KHD77369.1"/>
    </source>
</evidence>
<evidence type="ECO:0000256" key="1">
    <source>
        <dbReference type="SAM" id="MobiDB-lite"/>
    </source>
</evidence>
<evidence type="ECO:0000313" key="3">
    <source>
        <dbReference type="Proteomes" id="UP000054537"/>
    </source>
</evidence>
<organism evidence="2 3">
    <name type="scientific">Actinoplanes utahensis</name>
    <dbReference type="NCBI Taxonomy" id="1869"/>
    <lineage>
        <taxon>Bacteria</taxon>
        <taxon>Bacillati</taxon>
        <taxon>Actinomycetota</taxon>
        <taxon>Actinomycetes</taxon>
        <taxon>Micromonosporales</taxon>
        <taxon>Micromonosporaceae</taxon>
        <taxon>Actinoplanes</taxon>
    </lineage>
</organism>
<proteinExistence type="predicted"/>
<keyword evidence="3" id="KW-1185">Reference proteome</keyword>
<comment type="caution">
    <text evidence="2">The sequence shown here is derived from an EMBL/GenBank/DDBJ whole genome shotgun (WGS) entry which is preliminary data.</text>
</comment>
<protein>
    <submittedName>
        <fullName evidence="2">Uncharacterized protein</fullName>
    </submittedName>
</protein>
<name>A0A0A6USE3_ACTUT</name>
<feature type="region of interest" description="Disordered" evidence="1">
    <location>
        <begin position="56"/>
        <end position="81"/>
    </location>
</feature>
<dbReference type="AlphaFoldDB" id="A0A0A6USE3"/>
<reference evidence="2 3" key="1">
    <citation type="submission" date="2014-10" db="EMBL/GenBank/DDBJ databases">
        <title>Draft genome sequence of Actinoplanes utahensis NRRL 12052.</title>
        <authorList>
            <person name="Velasco-Bucheli B."/>
            <person name="del Cerro C."/>
            <person name="Hormigo D."/>
            <person name="Garcia J.L."/>
            <person name="Acebal C."/>
            <person name="Arroyo M."/>
            <person name="de la Mata I."/>
        </authorList>
    </citation>
    <scope>NUCLEOTIDE SEQUENCE [LARGE SCALE GENOMIC DNA]</scope>
    <source>
        <strain evidence="2 3">NRRL 12052</strain>
    </source>
</reference>
<dbReference type="Proteomes" id="UP000054537">
    <property type="component" value="Unassembled WGS sequence"/>
</dbReference>
<accession>A0A0A6USE3</accession>
<dbReference type="EMBL" id="JRTT01000011">
    <property type="protein sequence ID" value="KHD77369.1"/>
    <property type="molecule type" value="Genomic_DNA"/>
</dbReference>
<feature type="compositionally biased region" description="Low complexity" evidence="1">
    <location>
        <begin position="63"/>
        <end position="78"/>
    </location>
</feature>
<gene>
    <name evidence="2" type="ORF">MB27_11460</name>
</gene>